<keyword evidence="1" id="KW-0732">Signal</keyword>
<sequence>MKKIVLTLLLAATSFIEVNAQQSKIFTDDLRTYNQAIDLYQEQQYIAAQRLFEKVKIQVEDDAIQGNAAYYIANCAVRLNQRNADALMESFVEEYPTSTKRNTAFIDVADFYFDNGKYNQAAKWYEKVDESTLSRNKKADTISILDILLYKAKSMKRQNLISIE</sequence>
<dbReference type="InterPro" id="IPR011990">
    <property type="entry name" value="TPR-like_helical_dom_sf"/>
</dbReference>
<feature type="signal peptide" evidence="1">
    <location>
        <begin position="1"/>
        <end position="20"/>
    </location>
</feature>
<organism evidence="2 3">
    <name type="scientific">Nonlabens ulvanivorans</name>
    <name type="common">Persicivirga ulvanivorans</name>
    <dbReference type="NCBI Taxonomy" id="906888"/>
    <lineage>
        <taxon>Bacteria</taxon>
        <taxon>Pseudomonadati</taxon>
        <taxon>Bacteroidota</taxon>
        <taxon>Flavobacteriia</taxon>
        <taxon>Flavobacteriales</taxon>
        <taxon>Flavobacteriaceae</taxon>
        <taxon>Nonlabens</taxon>
    </lineage>
</organism>
<accession>A0A081DDF4</accession>
<evidence type="ECO:0000313" key="3">
    <source>
        <dbReference type="Proteomes" id="UP000028980"/>
    </source>
</evidence>
<name>A0A081DDF4_NONUL</name>
<dbReference type="AlphaFoldDB" id="A0A081DDF4"/>
<feature type="chain" id="PRO_5001756724" description="Outer membrane lipoprotein BamD-like domain-containing protein" evidence="1">
    <location>
        <begin position="21"/>
        <end position="164"/>
    </location>
</feature>
<dbReference type="Gene3D" id="1.25.40.10">
    <property type="entry name" value="Tetratricopeptide repeat domain"/>
    <property type="match status" value="1"/>
</dbReference>
<evidence type="ECO:0008006" key="4">
    <source>
        <dbReference type="Google" id="ProtNLM"/>
    </source>
</evidence>
<reference evidence="2 3" key="1">
    <citation type="journal article" date="2014" name="Genome Announc.">
        <title>Draft Genome Sequences of Marine Flavobacterium Nonlabens Strains NR17, NR24, NR27, NR32, NR33, and Ara13.</title>
        <authorList>
            <person name="Nakanishi M."/>
            <person name="Meirelles P."/>
            <person name="Suzuki R."/>
            <person name="Takatani N."/>
            <person name="Mino S."/>
            <person name="Suda W."/>
            <person name="Oshima K."/>
            <person name="Hattori M."/>
            <person name="Ohkuma M."/>
            <person name="Hosokawa M."/>
            <person name="Miyashita K."/>
            <person name="Thompson F.L."/>
            <person name="Niwa A."/>
            <person name="Sawabe T."/>
            <person name="Sawabe T."/>
        </authorList>
    </citation>
    <scope>NUCLEOTIDE SEQUENCE [LARGE SCALE GENOMIC DNA]</scope>
    <source>
        <strain evidence="3">JCM19296</strain>
    </source>
</reference>
<evidence type="ECO:0000313" key="2">
    <source>
        <dbReference type="EMBL" id="GAK76950.1"/>
    </source>
</evidence>
<dbReference type="EMBL" id="BBLG01000006">
    <property type="protein sequence ID" value="GAK76950.1"/>
    <property type="molecule type" value="Genomic_DNA"/>
</dbReference>
<proteinExistence type="predicted"/>
<gene>
    <name evidence="2" type="ORF">JCM19296_2554</name>
</gene>
<dbReference type="Proteomes" id="UP000028980">
    <property type="component" value="Unassembled WGS sequence"/>
</dbReference>
<protein>
    <recommendedName>
        <fullName evidence="4">Outer membrane lipoprotein BamD-like domain-containing protein</fullName>
    </recommendedName>
</protein>
<evidence type="ECO:0000256" key="1">
    <source>
        <dbReference type="SAM" id="SignalP"/>
    </source>
</evidence>
<comment type="caution">
    <text evidence="2">The sequence shown here is derived from an EMBL/GenBank/DDBJ whole genome shotgun (WGS) entry which is preliminary data.</text>
</comment>
<dbReference type="SUPFAM" id="SSF48452">
    <property type="entry name" value="TPR-like"/>
    <property type="match status" value="1"/>
</dbReference>